<accession>A0A0G1C7H1</accession>
<evidence type="ECO:0000313" key="2">
    <source>
        <dbReference type="Proteomes" id="UP000034837"/>
    </source>
</evidence>
<name>A0A0G1C7H1_9BACT</name>
<dbReference type="AlphaFoldDB" id="A0A0G1C7H1"/>
<reference evidence="1 2" key="1">
    <citation type="journal article" date="2015" name="Nature">
        <title>rRNA introns, odd ribosomes, and small enigmatic genomes across a large radiation of phyla.</title>
        <authorList>
            <person name="Brown C.T."/>
            <person name="Hug L.A."/>
            <person name="Thomas B.C."/>
            <person name="Sharon I."/>
            <person name="Castelle C.J."/>
            <person name="Singh A."/>
            <person name="Wilkins M.J."/>
            <person name="Williams K.H."/>
            <person name="Banfield J.F."/>
        </authorList>
    </citation>
    <scope>NUCLEOTIDE SEQUENCE [LARGE SCALE GENOMIC DNA]</scope>
</reference>
<organism evidence="1 2">
    <name type="scientific">Candidatus Magasanikbacteria bacterium GW2011_GWA2_42_32</name>
    <dbReference type="NCBI Taxonomy" id="1619039"/>
    <lineage>
        <taxon>Bacteria</taxon>
        <taxon>Candidatus Magasanikiibacteriota</taxon>
    </lineage>
</organism>
<proteinExistence type="predicted"/>
<dbReference type="Proteomes" id="UP000034837">
    <property type="component" value="Unassembled WGS sequence"/>
</dbReference>
<sequence length="65" mass="7877">MHKKQLENHIENDDYFGTLATVLNMARQTLEKDMRGPKKNWHIKLLQSLEEDLMYLQENYKIDKK</sequence>
<protein>
    <submittedName>
        <fullName evidence="1">Uncharacterized protein</fullName>
    </submittedName>
</protein>
<gene>
    <name evidence="1" type="ORF">UV20_C0030G0001</name>
</gene>
<comment type="caution">
    <text evidence="1">The sequence shown here is derived from an EMBL/GenBank/DDBJ whole genome shotgun (WGS) entry which is preliminary data.</text>
</comment>
<dbReference type="EMBL" id="LCDO01000030">
    <property type="protein sequence ID" value="KKS54631.1"/>
    <property type="molecule type" value="Genomic_DNA"/>
</dbReference>
<evidence type="ECO:0000313" key="1">
    <source>
        <dbReference type="EMBL" id="KKS54631.1"/>
    </source>
</evidence>